<dbReference type="GO" id="GO:0016787">
    <property type="term" value="F:hydrolase activity"/>
    <property type="evidence" value="ECO:0007669"/>
    <property type="project" value="UniProtKB-KW"/>
</dbReference>
<evidence type="ECO:0000256" key="3">
    <source>
        <dbReference type="ARBA" id="ARBA00006958"/>
    </source>
</evidence>
<reference evidence="10" key="1">
    <citation type="submission" date="2022-11" db="UniProtKB">
        <authorList>
            <consortium name="WormBaseParasite"/>
        </authorList>
    </citation>
    <scope>IDENTIFICATION</scope>
</reference>
<evidence type="ECO:0000313" key="9">
    <source>
        <dbReference type="Proteomes" id="UP000887565"/>
    </source>
</evidence>
<organism evidence="9 10">
    <name type="scientific">Romanomermis culicivorax</name>
    <name type="common">Nematode worm</name>
    <dbReference type="NCBI Taxonomy" id="13658"/>
    <lineage>
        <taxon>Eukaryota</taxon>
        <taxon>Metazoa</taxon>
        <taxon>Ecdysozoa</taxon>
        <taxon>Nematoda</taxon>
        <taxon>Enoplea</taxon>
        <taxon>Dorylaimia</taxon>
        <taxon>Mermithida</taxon>
        <taxon>Mermithoidea</taxon>
        <taxon>Mermithidae</taxon>
        <taxon>Romanomermis</taxon>
    </lineage>
</organism>
<evidence type="ECO:0000256" key="6">
    <source>
        <dbReference type="ARBA" id="ARBA00022801"/>
    </source>
</evidence>
<dbReference type="AlphaFoldDB" id="A0A915IIS0"/>
<sequence length="380" mass="43756">MDGTEVEVGAVAEGCNYRGCLKCFPNRSKRILNGPMSMENAHQILHPRWAASGTISPVQQTVLNFLFYCGRRCGASNSSLAQYGVAKVGLKDNLTIKIFFRRFTNYILLQIMALNRILRVLYSDDDSDDELPRKIRKLRDTTSPFDGLSDFQIYERYRFTPAAILNLTDLLKNDLERSTNRNHSILPLECICLALRYLASNAFQQSHLDGQPLDFGYLLGDSGYPCSDIILTPYLKPNNNQQHRYNSSHKRTRVLIEQVFGRWKRRFHILHGEIRVFFKNVPKLVLCCAILHNYAVHLNLPDFEDEVENDDIDDNNDLPNNFDNNTRRRMITFQLTIVKFELFRNCVLKKMGHMLHAHNFHGPSVCSASISASKEYCLIK</sequence>
<evidence type="ECO:0000256" key="7">
    <source>
        <dbReference type="ARBA" id="ARBA00023242"/>
    </source>
</evidence>
<protein>
    <submittedName>
        <fullName evidence="10">DDE Tnp4 domain-containing protein</fullName>
    </submittedName>
</protein>
<evidence type="ECO:0000313" key="10">
    <source>
        <dbReference type="WBParaSite" id="nRc.2.0.1.t13272-RA"/>
    </source>
</evidence>
<dbReference type="GO" id="GO:0004518">
    <property type="term" value="F:nuclease activity"/>
    <property type="evidence" value="ECO:0007669"/>
    <property type="project" value="UniProtKB-KW"/>
</dbReference>
<dbReference type="InterPro" id="IPR045249">
    <property type="entry name" value="HARBI1-like"/>
</dbReference>
<evidence type="ECO:0000256" key="4">
    <source>
        <dbReference type="ARBA" id="ARBA00022722"/>
    </source>
</evidence>
<dbReference type="PANTHER" id="PTHR22930">
    <property type="match status" value="1"/>
</dbReference>
<dbReference type="GO" id="GO:0005634">
    <property type="term" value="C:nucleus"/>
    <property type="evidence" value="ECO:0007669"/>
    <property type="project" value="UniProtKB-SubCell"/>
</dbReference>
<keyword evidence="7" id="KW-0539">Nucleus</keyword>
<comment type="subcellular location">
    <subcellularLocation>
        <location evidence="2">Nucleus</location>
    </subcellularLocation>
</comment>
<comment type="cofactor">
    <cofactor evidence="1">
        <name>a divalent metal cation</name>
        <dbReference type="ChEBI" id="CHEBI:60240"/>
    </cofactor>
</comment>
<evidence type="ECO:0000256" key="5">
    <source>
        <dbReference type="ARBA" id="ARBA00022723"/>
    </source>
</evidence>
<dbReference type="PANTHER" id="PTHR22930:SF289">
    <property type="entry name" value="DDE TNP4 DOMAIN-CONTAINING PROTEIN-RELATED"/>
    <property type="match status" value="1"/>
</dbReference>
<name>A0A915IIS0_ROMCU</name>
<evidence type="ECO:0000256" key="2">
    <source>
        <dbReference type="ARBA" id="ARBA00004123"/>
    </source>
</evidence>
<keyword evidence="5" id="KW-0479">Metal-binding</keyword>
<dbReference type="InterPro" id="IPR027806">
    <property type="entry name" value="HARBI1_dom"/>
</dbReference>
<comment type="similarity">
    <text evidence="3">Belongs to the HARBI1 family.</text>
</comment>
<feature type="domain" description="DDE Tnp4" evidence="8">
    <location>
        <begin position="214"/>
        <end position="293"/>
    </location>
</feature>
<evidence type="ECO:0000259" key="8">
    <source>
        <dbReference type="Pfam" id="PF13359"/>
    </source>
</evidence>
<dbReference type="Pfam" id="PF13359">
    <property type="entry name" value="DDE_Tnp_4"/>
    <property type="match status" value="1"/>
</dbReference>
<evidence type="ECO:0000256" key="1">
    <source>
        <dbReference type="ARBA" id="ARBA00001968"/>
    </source>
</evidence>
<dbReference type="WBParaSite" id="nRc.2.0.1.t13272-RA">
    <property type="protein sequence ID" value="nRc.2.0.1.t13272-RA"/>
    <property type="gene ID" value="nRc.2.0.1.g13272"/>
</dbReference>
<keyword evidence="4" id="KW-0540">Nuclease</keyword>
<proteinExistence type="inferred from homology"/>
<keyword evidence="9" id="KW-1185">Reference proteome</keyword>
<dbReference type="Proteomes" id="UP000887565">
    <property type="component" value="Unplaced"/>
</dbReference>
<keyword evidence="6" id="KW-0378">Hydrolase</keyword>
<accession>A0A915IIS0</accession>
<dbReference type="GO" id="GO:0046872">
    <property type="term" value="F:metal ion binding"/>
    <property type="evidence" value="ECO:0007669"/>
    <property type="project" value="UniProtKB-KW"/>
</dbReference>